<protein>
    <recommendedName>
        <fullName evidence="3">Spermatogenesis-associated protein 2 PUB-like domain-containing protein</fullName>
    </recommendedName>
</protein>
<dbReference type="Gene3D" id="1.20.58.2190">
    <property type="match status" value="1"/>
</dbReference>
<gene>
    <name evidence="4" type="ORF">WISP_29721</name>
</gene>
<feature type="compositionally biased region" description="Basic and acidic residues" evidence="1">
    <location>
        <begin position="350"/>
        <end position="368"/>
    </location>
</feature>
<name>A0ABQ9DR56_9PASS</name>
<keyword evidence="5" id="KW-1185">Reference proteome</keyword>
<feature type="region of interest" description="Disordered" evidence="1">
    <location>
        <begin position="561"/>
        <end position="631"/>
    </location>
</feature>
<keyword evidence="2" id="KW-1133">Transmembrane helix</keyword>
<keyword evidence="2" id="KW-0472">Membrane</keyword>
<feature type="domain" description="Spermatogenesis-associated protein 2 PUB-like" evidence="3">
    <location>
        <begin position="273"/>
        <end position="346"/>
    </location>
</feature>
<dbReference type="PANTHER" id="PTHR36464">
    <property type="entry name" value="PROTEIN BEAN1"/>
    <property type="match status" value="1"/>
</dbReference>
<proteinExistence type="predicted"/>
<evidence type="ECO:0000256" key="1">
    <source>
        <dbReference type="SAM" id="MobiDB-lite"/>
    </source>
</evidence>
<evidence type="ECO:0000313" key="4">
    <source>
        <dbReference type="EMBL" id="KAJ7424242.1"/>
    </source>
</evidence>
<feature type="transmembrane region" description="Helical" evidence="2">
    <location>
        <begin position="104"/>
        <end position="127"/>
    </location>
</feature>
<organism evidence="4 5">
    <name type="scientific">Willisornis vidua</name>
    <name type="common">Xingu scale-backed antbird</name>
    <dbReference type="NCBI Taxonomy" id="1566151"/>
    <lineage>
        <taxon>Eukaryota</taxon>
        <taxon>Metazoa</taxon>
        <taxon>Chordata</taxon>
        <taxon>Craniata</taxon>
        <taxon>Vertebrata</taxon>
        <taxon>Euteleostomi</taxon>
        <taxon>Archelosauria</taxon>
        <taxon>Archosauria</taxon>
        <taxon>Dinosauria</taxon>
        <taxon>Saurischia</taxon>
        <taxon>Theropoda</taxon>
        <taxon>Coelurosauria</taxon>
        <taxon>Aves</taxon>
        <taxon>Neognathae</taxon>
        <taxon>Neoaves</taxon>
        <taxon>Telluraves</taxon>
        <taxon>Australaves</taxon>
        <taxon>Passeriformes</taxon>
        <taxon>Thamnophilidae</taxon>
        <taxon>Willisornis</taxon>
    </lineage>
</organism>
<evidence type="ECO:0000256" key="2">
    <source>
        <dbReference type="SAM" id="Phobius"/>
    </source>
</evidence>
<evidence type="ECO:0000313" key="5">
    <source>
        <dbReference type="Proteomes" id="UP001145742"/>
    </source>
</evidence>
<comment type="caution">
    <text evidence="4">The sequence shown here is derived from an EMBL/GenBank/DDBJ whole genome shotgun (WGS) entry which is preliminary data.</text>
</comment>
<dbReference type="Pfam" id="PF21388">
    <property type="entry name" value="SPATA2_PUB-like"/>
    <property type="match status" value="1"/>
</dbReference>
<feature type="compositionally biased region" description="Basic and acidic residues" evidence="1">
    <location>
        <begin position="620"/>
        <end position="631"/>
    </location>
</feature>
<sequence length="661" mass="71603">MQEEKSHYLIASRHDKRQSYYLGGKATLCALQELLKVMVSFGTCSKFTVKHQPMIAHIALKPLSAFQAYWRTWSAVLSNQSGPSSAFPSHGENGSDTSLLVSPLLVAGVVIGLVLFLSCATIVVGSLRKDGRLRHPPLRRDALYAPDGFSQGGSSGELRSTCTEEFPPACDFGSYLDILSQVNIMYPDPPPRYDECVGPGATQIYIPTDDPPPYSLTDPCQRNEISINIYISQEEEGASGTTGQAANYAVRLQDLQQPIPSIAVISHSGGCAPTFTANFVYYIQSVLPDDVVKTVLEKIGYVATTATEFSLVKKRNNEETKQTAFEIFLARIECETILEMTVEEKHGNVEKPLQERTRTPGHQGDGDTGHALAVAAEPRASVSAGHALAVAAGPLGTVLLSPGASGPPALAVFVDSSCDSRATAECRATRVSPESIEAEIRDAMDCIDPAPADEPSELKSLPYTDFPLAQTVPREEQVCDLSLTFTKLQIKDTQEELTYPVEETGQPSSVAFACASDRHLREFSPSKIKHTCLTDAELQNRGAPEPSSDLCCAAGDTEGSVAGSDSKRLSMGAGNTHTSEGFRHIREPPNLTYIPPHSIDVRPSHTRRTSTQGRGTPLQPEHDSPESSEVKLENCNSELSENQEPYVIIDRTDQGMLCHHT</sequence>
<accession>A0ABQ9DR56</accession>
<dbReference type="InterPro" id="IPR048839">
    <property type="entry name" value="SPATA2_PUB-like"/>
</dbReference>
<keyword evidence="2" id="KW-0812">Transmembrane</keyword>
<evidence type="ECO:0000259" key="3">
    <source>
        <dbReference type="Pfam" id="PF21388"/>
    </source>
</evidence>
<feature type="region of interest" description="Disordered" evidence="1">
    <location>
        <begin position="350"/>
        <end position="369"/>
    </location>
</feature>
<dbReference type="Proteomes" id="UP001145742">
    <property type="component" value="Unassembled WGS sequence"/>
</dbReference>
<dbReference type="PANTHER" id="PTHR36464:SF1">
    <property type="entry name" value="PROTEIN BEAN1"/>
    <property type="match status" value="1"/>
</dbReference>
<dbReference type="EMBL" id="WHWB01032728">
    <property type="protein sequence ID" value="KAJ7424242.1"/>
    <property type="molecule type" value="Genomic_DNA"/>
</dbReference>
<dbReference type="InterPro" id="IPR039352">
    <property type="entry name" value="BEAN1"/>
</dbReference>
<reference evidence="4" key="1">
    <citation type="submission" date="2019-10" db="EMBL/GenBank/DDBJ databases">
        <authorList>
            <person name="Soares A.E.R."/>
            <person name="Aleixo A."/>
            <person name="Schneider P."/>
            <person name="Miyaki C.Y."/>
            <person name="Schneider M.P."/>
            <person name="Mello C."/>
            <person name="Vasconcelos A.T.R."/>
        </authorList>
    </citation>
    <scope>NUCLEOTIDE SEQUENCE</scope>
    <source>
        <tissue evidence="4">Muscle</tissue>
    </source>
</reference>